<name>M6F7K3_9LEPT</name>
<dbReference type="AlphaFoldDB" id="M6F7K3"/>
<proteinExistence type="predicted"/>
<dbReference type="PATRIC" id="fig|1240687.3.peg.1710"/>
<accession>M6F7K3</accession>
<gene>
    <name evidence="1" type="ORF">LEP1GSC008_1960</name>
</gene>
<dbReference type="EMBL" id="ANCE01000086">
    <property type="protein sequence ID" value="EMK24773.1"/>
    <property type="molecule type" value="Genomic_DNA"/>
</dbReference>
<dbReference type="Proteomes" id="UP000011980">
    <property type="component" value="Unassembled WGS sequence"/>
</dbReference>
<evidence type="ECO:0000313" key="2">
    <source>
        <dbReference type="Proteomes" id="UP000011980"/>
    </source>
</evidence>
<sequence length="43" mass="5136">MIFFEFAPQAWKLAQIHETMILILNFCMKSLFGDFNSIKNSFY</sequence>
<protein>
    <submittedName>
        <fullName evidence="1">Uncharacterized protein</fullName>
    </submittedName>
</protein>
<organism evidence="1 2">
    <name type="scientific">Leptospira kirschneri serovar Bulgarica str. Nikolaevo</name>
    <dbReference type="NCBI Taxonomy" id="1240687"/>
    <lineage>
        <taxon>Bacteria</taxon>
        <taxon>Pseudomonadati</taxon>
        <taxon>Spirochaetota</taxon>
        <taxon>Spirochaetia</taxon>
        <taxon>Leptospirales</taxon>
        <taxon>Leptospiraceae</taxon>
        <taxon>Leptospira</taxon>
    </lineage>
</organism>
<comment type="caution">
    <text evidence="1">The sequence shown here is derived from an EMBL/GenBank/DDBJ whole genome shotgun (WGS) entry which is preliminary data.</text>
</comment>
<evidence type="ECO:0000313" key="1">
    <source>
        <dbReference type="EMBL" id="EMK24773.1"/>
    </source>
</evidence>
<reference evidence="1 2" key="1">
    <citation type="submission" date="2013-01" db="EMBL/GenBank/DDBJ databases">
        <authorList>
            <person name="Harkins D.M."/>
            <person name="Durkin A.S."/>
            <person name="Brinkac L.M."/>
            <person name="Haft D.H."/>
            <person name="Selengut J.D."/>
            <person name="Sanka R."/>
            <person name="DePew J."/>
            <person name="Purushe J."/>
            <person name="Galloway R.L."/>
            <person name="Vinetz J.M."/>
            <person name="Sutton G.G."/>
            <person name="Nierman W.C."/>
            <person name="Fouts D.E."/>
        </authorList>
    </citation>
    <scope>NUCLEOTIDE SEQUENCE [LARGE SCALE GENOMIC DNA]</scope>
    <source>
        <strain evidence="1 2">Nikolaevo</strain>
    </source>
</reference>